<accession>A0A249Y0V3</accession>
<proteinExistence type="predicted"/>
<name>A0A249Y0V3_9CAUD</name>
<dbReference type="RefSeq" id="YP_009804225.1">
    <property type="nucleotide sequence ID" value="NC_047999.1"/>
</dbReference>
<sequence>MHVFEFRNKDSRNGGVEGLRTLIIGNNYRAYEKDDGSVLLNDEERGYSFFPQETYEEFRKQFSLDWRKLVTSSSLPASISMSSL</sequence>
<organism evidence="1 2">
    <name type="scientific">Salmonella phage SH9</name>
    <dbReference type="NCBI Taxonomy" id="2025819"/>
    <lineage>
        <taxon>Viruses</taxon>
        <taxon>Duplodnaviria</taxon>
        <taxon>Heunggongvirae</taxon>
        <taxon>Uroviricota</taxon>
        <taxon>Caudoviricetes</taxon>
        <taxon>Demerecviridae</taxon>
        <taxon>Markadamsvirinae</taxon>
        <taxon>Epseptimavirus</taxon>
        <taxon>Epseptimavirus SH9</taxon>
    </lineage>
</organism>
<evidence type="ECO:0000313" key="2">
    <source>
        <dbReference type="Proteomes" id="UP000260537"/>
    </source>
</evidence>
<evidence type="ECO:0000313" key="1">
    <source>
        <dbReference type="EMBL" id="ASZ77870.1"/>
    </source>
</evidence>
<dbReference type="EMBL" id="MF001363">
    <property type="protein sequence ID" value="ASZ77870.1"/>
    <property type="molecule type" value="Genomic_DNA"/>
</dbReference>
<protein>
    <submittedName>
        <fullName evidence="1">Uncharacterized protein</fullName>
    </submittedName>
</protein>
<reference evidence="1 2" key="1">
    <citation type="submission" date="2017-04" db="EMBL/GenBank/DDBJ databases">
        <title>Complete Genome Sequence of Lytic Bacteriophage SG1 Infecting Salmonella Gallinarum Isolates.</title>
        <authorList>
            <person name="Kim D."/>
            <person name="Kim Y.J."/>
            <person name="Han B.K."/>
            <person name="Kim H."/>
        </authorList>
    </citation>
    <scope>NUCLEOTIDE SEQUENCE [LARGE SCALE GENOMIC DNA]</scope>
</reference>
<dbReference type="Proteomes" id="UP000260537">
    <property type="component" value="Segment"/>
</dbReference>
<keyword evidence="2" id="KW-1185">Reference proteome</keyword>
<dbReference type="GeneID" id="54994696"/>
<dbReference type="KEGG" id="vg:54994696"/>